<dbReference type="Gene3D" id="1.10.230.10">
    <property type="entry name" value="Cytochrome P450-Terp, domain 2"/>
    <property type="match status" value="1"/>
</dbReference>
<reference evidence="6" key="1">
    <citation type="submission" date="2023-06" db="EMBL/GenBank/DDBJ databases">
        <title>Gordonia sp. nov. and Pseudochrobactrum sp. nov., two species isolated from the burying beetle Nicrophorus vespilloides.</title>
        <authorList>
            <person name="Poehlein A."/>
            <person name="Guzman J."/>
            <person name="Daniel R."/>
            <person name="Vilcinskas A."/>
        </authorList>
    </citation>
    <scope>NUCLEOTIDE SEQUENCE</scope>
    <source>
        <strain evidence="6">MP11Mi</strain>
    </source>
</reference>
<dbReference type="SUPFAM" id="SSF48256">
    <property type="entry name" value="Citrate synthase"/>
    <property type="match status" value="1"/>
</dbReference>
<dbReference type="InterPro" id="IPR016143">
    <property type="entry name" value="Citrate_synth-like_sm_a-sub"/>
</dbReference>
<dbReference type="InterPro" id="IPR016142">
    <property type="entry name" value="Citrate_synth-like_lrg_a-sub"/>
</dbReference>
<comment type="pathway">
    <text evidence="1">Carbohydrate metabolism; tricarboxylic acid cycle.</text>
</comment>
<accession>A0AA97CU89</accession>
<dbReference type="AlphaFoldDB" id="A0AA97CU89"/>
<evidence type="ECO:0000256" key="4">
    <source>
        <dbReference type="ARBA" id="ARBA00022679"/>
    </source>
</evidence>
<dbReference type="InterPro" id="IPR009061">
    <property type="entry name" value="DNA-bd_dom_put_sf"/>
</dbReference>
<evidence type="ECO:0000313" key="6">
    <source>
        <dbReference type="EMBL" id="WOC11242.1"/>
    </source>
</evidence>
<dbReference type="Pfam" id="PF00285">
    <property type="entry name" value="Citrate_synt"/>
    <property type="match status" value="1"/>
</dbReference>
<evidence type="ECO:0000259" key="5">
    <source>
        <dbReference type="Pfam" id="PF12728"/>
    </source>
</evidence>
<sequence length="360" mass="38109">MDQWITTSEAAARLGVKRGTLYSYVSRGVLVSRRQPGQSESLFDRTQIDSLAAAKHDGRRAGDRLLRFRAVATRVSAIHDDRLYLRGRDVAEVCAAMDFAAAARFVLAVDGPRQVPTVDDAVIAAVDVERRIPLAVALIAAHDPLRVDRIDASARVLGLLPALTRAVPEIDWAHPWVDLLATTLIDNGLAASTTAARVAASARAGVFDALLAGYAALSGPLHGGAPAAAYDMVDAVVAGTPVERALADAVIDGRLPGFGHVVYGGPDPRARIVFDRIRNDLPDSPALAAADQLTARAGRPVNVDLASAVVARELELGPRAGEVLFQYGRTVGMAAHVVEEYGEAPLRWRGSTNGVDRATS</sequence>
<dbReference type="GO" id="GO:0006099">
    <property type="term" value="P:tricarboxylic acid cycle"/>
    <property type="evidence" value="ECO:0007669"/>
    <property type="project" value="TreeGrafter"/>
</dbReference>
<evidence type="ECO:0000256" key="2">
    <source>
        <dbReference type="ARBA" id="ARBA00010566"/>
    </source>
</evidence>
<dbReference type="Pfam" id="PF12728">
    <property type="entry name" value="HTH_17"/>
    <property type="match status" value="1"/>
</dbReference>
<dbReference type="EC" id="2.3.3.16" evidence="3"/>
<comment type="similarity">
    <text evidence="2">Belongs to the citrate synthase family.</text>
</comment>
<gene>
    <name evidence="6" type="ORF">MP11Mi_03090</name>
</gene>
<dbReference type="InterPro" id="IPR002020">
    <property type="entry name" value="Citrate_synthase"/>
</dbReference>
<dbReference type="PANTHER" id="PTHR11739:SF4">
    <property type="entry name" value="CITRATE SYNTHASE, PEROXISOMAL"/>
    <property type="match status" value="1"/>
</dbReference>
<proteinExistence type="inferred from homology"/>
<dbReference type="RefSeq" id="WP_420040568.1">
    <property type="nucleotide sequence ID" value="NZ_CP128986.1"/>
</dbReference>
<dbReference type="InterPro" id="IPR036969">
    <property type="entry name" value="Citrate_synthase_sf"/>
</dbReference>
<dbReference type="SUPFAM" id="SSF46955">
    <property type="entry name" value="Putative DNA-binding domain"/>
    <property type="match status" value="1"/>
</dbReference>
<dbReference type="GO" id="GO:0005829">
    <property type="term" value="C:cytosol"/>
    <property type="evidence" value="ECO:0007669"/>
    <property type="project" value="TreeGrafter"/>
</dbReference>
<organism evidence="6">
    <name type="scientific">Gordonia sp. MP11Mi</name>
    <dbReference type="NCBI Taxonomy" id="3022769"/>
    <lineage>
        <taxon>Bacteria</taxon>
        <taxon>Bacillati</taxon>
        <taxon>Actinomycetota</taxon>
        <taxon>Actinomycetes</taxon>
        <taxon>Mycobacteriales</taxon>
        <taxon>Gordoniaceae</taxon>
        <taxon>Gordonia</taxon>
    </lineage>
</organism>
<protein>
    <recommendedName>
        <fullName evidence="3">citrate synthase (unknown stereospecificity)</fullName>
        <ecNumber evidence="3">2.3.3.16</ecNumber>
    </recommendedName>
</protein>
<keyword evidence="4" id="KW-0808">Transferase</keyword>
<dbReference type="PRINTS" id="PR00143">
    <property type="entry name" value="CITRTSNTHASE"/>
</dbReference>
<evidence type="ECO:0000256" key="1">
    <source>
        <dbReference type="ARBA" id="ARBA00005163"/>
    </source>
</evidence>
<dbReference type="PANTHER" id="PTHR11739">
    <property type="entry name" value="CITRATE SYNTHASE"/>
    <property type="match status" value="1"/>
</dbReference>
<dbReference type="InterPro" id="IPR041657">
    <property type="entry name" value="HTH_17"/>
</dbReference>
<name>A0AA97CU89_9ACTN</name>
<dbReference type="GO" id="GO:0036440">
    <property type="term" value="F:citrate synthase activity"/>
    <property type="evidence" value="ECO:0007669"/>
    <property type="project" value="UniProtKB-EC"/>
</dbReference>
<dbReference type="EMBL" id="CP128986">
    <property type="protein sequence ID" value="WOC11242.1"/>
    <property type="molecule type" value="Genomic_DNA"/>
</dbReference>
<dbReference type="Gene3D" id="1.10.580.10">
    <property type="entry name" value="Citrate Synthase, domain 1"/>
    <property type="match status" value="1"/>
</dbReference>
<feature type="domain" description="Helix-turn-helix" evidence="5">
    <location>
        <begin position="4"/>
        <end position="53"/>
    </location>
</feature>
<dbReference type="GO" id="GO:0005975">
    <property type="term" value="P:carbohydrate metabolic process"/>
    <property type="evidence" value="ECO:0007669"/>
    <property type="project" value="TreeGrafter"/>
</dbReference>
<evidence type="ECO:0000256" key="3">
    <source>
        <dbReference type="ARBA" id="ARBA00012972"/>
    </source>
</evidence>